<proteinExistence type="predicted"/>
<gene>
    <name evidence="1" type="ORF">NLG97_g2806</name>
</gene>
<accession>A0ACC1QZU5</accession>
<evidence type="ECO:0000313" key="2">
    <source>
        <dbReference type="Proteomes" id="UP001148737"/>
    </source>
</evidence>
<comment type="caution">
    <text evidence="1">The sequence shown here is derived from an EMBL/GenBank/DDBJ whole genome shotgun (WGS) entry which is preliminary data.</text>
</comment>
<keyword evidence="2" id="KW-1185">Reference proteome</keyword>
<organism evidence="1 2">
    <name type="scientific">Lecanicillium saksenae</name>
    <dbReference type="NCBI Taxonomy" id="468837"/>
    <lineage>
        <taxon>Eukaryota</taxon>
        <taxon>Fungi</taxon>
        <taxon>Dikarya</taxon>
        <taxon>Ascomycota</taxon>
        <taxon>Pezizomycotina</taxon>
        <taxon>Sordariomycetes</taxon>
        <taxon>Hypocreomycetidae</taxon>
        <taxon>Hypocreales</taxon>
        <taxon>Cordycipitaceae</taxon>
        <taxon>Lecanicillium</taxon>
    </lineage>
</organism>
<dbReference type="EMBL" id="JANAKD010000208">
    <property type="protein sequence ID" value="KAJ3496231.1"/>
    <property type="molecule type" value="Genomic_DNA"/>
</dbReference>
<reference evidence="1" key="1">
    <citation type="submission" date="2022-07" db="EMBL/GenBank/DDBJ databases">
        <title>Genome Sequence of Lecanicillium saksenae.</title>
        <authorList>
            <person name="Buettner E."/>
        </authorList>
    </citation>
    <scope>NUCLEOTIDE SEQUENCE</scope>
    <source>
        <strain evidence="1">VT-O1</strain>
    </source>
</reference>
<sequence>MRFIPSLVAIAALASVNAATHSLVQREETPMYHYDLSTTKYCTWWYDNRDGSIPCEQVPAANFITQAEWERWNPIIAKGCSNFHLNQSYCVEAQNEPSSVIPTTTPTPTTSTHTTTTSTTSTTTKPPNGITTPTPTQPGMVDNCNRFHFVKSGESCQQIAADSGISIDQFLQFNPLVGGSSCSGLWADAYVCTGIIGMKPSPTHEDNGVQTPTPTQANIIDVCGKFYMVKSGQSCIDVAHDNGITLADLQSWNRGLGSDCATLLASTYACVAPIELYDFDKSTMAGWTVVNASGKFSADDKKLHAAQANGGMAVVDAAFGDVYLSADVQLSSDQGSASLIFRSSHPSGSKDGTDVYQGYYAAIGAGDGGGYVDFGRMGTTLESLKRVKFDIKPNTVYRLFVRAVGDSFTVALNLPGRKVVEVQDGSFLRGINGVRVDGTSADFDNVRMMLL</sequence>
<name>A0ACC1QZU5_9HYPO</name>
<dbReference type="Proteomes" id="UP001148737">
    <property type="component" value="Unassembled WGS sequence"/>
</dbReference>
<protein>
    <submittedName>
        <fullName evidence="1">Uncharacterized protein</fullName>
    </submittedName>
</protein>
<evidence type="ECO:0000313" key="1">
    <source>
        <dbReference type="EMBL" id="KAJ3496231.1"/>
    </source>
</evidence>